<accession>A0AAV9HXA3</accession>
<name>A0AAV9HXA3_9PEZI</name>
<proteinExistence type="inferred from homology"/>
<protein>
    <submittedName>
        <fullName evidence="6">PITH domain-containing protein</fullName>
    </submittedName>
</protein>
<dbReference type="GO" id="GO:0005737">
    <property type="term" value="C:cytoplasm"/>
    <property type="evidence" value="ECO:0007669"/>
    <property type="project" value="UniProtKB-ARBA"/>
</dbReference>
<evidence type="ECO:0000259" key="5">
    <source>
        <dbReference type="PROSITE" id="PS51532"/>
    </source>
</evidence>
<dbReference type="Proteomes" id="UP001321749">
    <property type="component" value="Unassembled WGS sequence"/>
</dbReference>
<keyword evidence="7" id="KW-1185">Reference proteome</keyword>
<dbReference type="InterPro" id="IPR013766">
    <property type="entry name" value="Thioredoxin_domain"/>
</dbReference>
<evidence type="ECO:0000256" key="3">
    <source>
        <dbReference type="SAM" id="MobiDB-lite"/>
    </source>
</evidence>
<dbReference type="NCBIfam" id="TIGR01068">
    <property type="entry name" value="thioredoxin"/>
    <property type="match status" value="1"/>
</dbReference>
<dbReference type="Pfam" id="PF06201">
    <property type="entry name" value="PITH"/>
    <property type="match status" value="1"/>
</dbReference>
<evidence type="ECO:0000313" key="7">
    <source>
        <dbReference type="Proteomes" id="UP001321749"/>
    </source>
</evidence>
<organism evidence="6 7">
    <name type="scientific">Cladorrhinum samala</name>
    <dbReference type="NCBI Taxonomy" id="585594"/>
    <lineage>
        <taxon>Eukaryota</taxon>
        <taxon>Fungi</taxon>
        <taxon>Dikarya</taxon>
        <taxon>Ascomycota</taxon>
        <taxon>Pezizomycotina</taxon>
        <taxon>Sordariomycetes</taxon>
        <taxon>Sordariomycetidae</taxon>
        <taxon>Sordariales</taxon>
        <taxon>Podosporaceae</taxon>
        <taxon>Cladorrhinum</taxon>
    </lineage>
</organism>
<dbReference type="Pfam" id="PF00085">
    <property type="entry name" value="Thioredoxin"/>
    <property type="match status" value="1"/>
</dbReference>
<dbReference type="InterPro" id="IPR010400">
    <property type="entry name" value="PITH_dom"/>
</dbReference>
<comment type="caution">
    <text evidence="6">The sequence shown here is derived from an EMBL/GenBank/DDBJ whole genome shotgun (WGS) entry which is preliminary data.</text>
</comment>
<keyword evidence="2" id="KW-1015">Disulfide bond</keyword>
<dbReference type="SUPFAM" id="SSF49785">
    <property type="entry name" value="Galactose-binding domain-like"/>
    <property type="match status" value="1"/>
</dbReference>
<dbReference type="GO" id="GO:0015035">
    <property type="term" value="F:protein-disulfide reductase activity"/>
    <property type="evidence" value="ECO:0007669"/>
    <property type="project" value="InterPro"/>
</dbReference>
<dbReference type="InterPro" id="IPR036249">
    <property type="entry name" value="Thioredoxin-like_sf"/>
</dbReference>
<feature type="region of interest" description="Disordered" evidence="3">
    <location>
        <begin position="114"/>
        <end position="137"/>
    </location>
</feature>
<dbReference type="CDD" id="cd02947">
    <property type="entry name" value="TRX_family"/>
    <property type="match status" value="1"/>
</dbReference>
<dbReference type="FunFam" id="3.40.30.10:FF:000245">
    <property type="entry name" value="Thioredoxin"/>
    <property type="match status" value="1"/>
</dbReference>
<evidence type="ECO:0000256" key="1">
    <source>
        <dbReference type="ARBA" id="ARBA00008987"/>
    </source>
</evidence>
<dbReference type="InterPro" id="IPR037047">
    <property type="entry name" value="PITH_dom_sf"/>
</dbReference>
<dbReference type="InterPro" id="IPR005746">
    <property type="entry name" value="Thioredoxin"/>
</dbReference>
<dbReference type="AlphaFoldDB" id="A0AAV9HXA3"/>
<evidence type="ECO:0000313" key="6">
    <source>
        <dbReference type="EMBL" id="KAK4465595.1"/>
    </source>
</evidence>
<feature type="domain" description="PITH" evidence="5">
    <location>
        <begin position="132"/>
        <end position="329"/>
    </location>
</feature>
<sequence>MSKTVSITSAAQFDGLLKSSRLLVVDFYADWCGPCKQVAPVFEKLSQALSRENLVTFAKVDTDSQKDIAQAYNVTSLPTFIVFRNGKVADKVTGANPLKLQAVVKKLSDEAASLQNNGGEGSSGGDSDDNWRGAGLPRGYTDITSQIEVQRTDLLNVDLTTGGVRALFQSSKPSALSKGKSATKDWVESDTDQQLMLFLPFQSMLKLHTIQITSIPPTESDDDEDDDEVPTRPRTIKLFTNRPHNLDFDEAEDMAATQQIELSESDWNADGTANIPLRYVKFQNINSLVLFVVDGEGDSEKTRLDRIRLIGEAGEKREMGKLGKIGDEPGE</sequence>
<dbReference type="PRINTS" id="PR00421">
    <property type="entry name" value="THIOREDOXIN"/>
</dbReference>
<evidence type="ECO:0000256" key="2">
    <source>
        <dbReference type="ARBA" id="ARBA00023157"/>
    </source>
</evidence>
<dbReference type="SUPFAM" id="SSF52833">
    <property type="entry name" value="Thioredoxin-like"/>
    <property type="match status" value="1"/>
</dbReference>
<dbReference type="PROSITE" id="PS51352">
    <property type="entry name" value="THIOREDOXIN_2"/>
    <property type="match status" value="1"/>
</dbReference>
<comment type="similarity">
    <text evidence="1">Belongs to the thioredoxin family.</text>
</comment>
<dbReference type="InterPro" id="IPR008979">
    <property type="entry name" value="Galactose-bd-like_sf"/>
</dbReference>
<feature type="domain" description="Thioredoxin" evidence="4">
    <location>
        <begin position="1"/>
        <end position="109"/>
    </location>
</feature>
<dbReference type="EMBL" id="MU864938">
    <property type="protein sequence ID" value="KAK4465595.1"/>
    <property type="molecule type" value="Genomic_DNA"/>
</dbReference>
<dbReference type="PROSITE" id="PS00194">
    <property type="entry name" value="THIOREDOXIN_1"/>
    <property type="match status" value="1"/>
</dbReference>
<reference evidence="6" key="1">
    <citation type="journal article" date="2023" name="Mol. Phylogenet. Evol.">
        <title>Genome-scale phylogeny and comparative genomics of the fungal order Sordariales.</title>
        <authorList>
            <person name="Hensen N."/>
            <person name="Bonometti L."/>
            <person name="Westerberg I."/>
            <person name="Brannstrom I.O."/>
            <person name="Guillou S."/>
            <person name="Cros-Aarteil S."/>
            <person name="Calhoun S."/>
            <person name="Haridas S."/>
            <person name="Kuo A."/>
            <person name="Mondo S."/>
            <person name="Pangilinan J."/>
            <person name="Riley R."/>
            <person name="LaButti K."/>
            <person name="Andreopoulos B."/>
            <person name="Lipzen A."/>
            <person name="Chen C."/>
            <person name="Yan M."/>
            <person name="Daum C."/>
            <person name="Ng V."/>
            <person name="Clum A."/>
            <person name="Steindorff A."/>
            <person name="Ohm R.A."/>
            <person name="Martin F."/>
            <person name="Silar P."/>
            <person name="Natvig D.O."/>
            <person name="Lalanne C."/>
            <person name="Gautier V."/>
            <person name="Ament-Velasquez S.L."/>
            <person name="Kruys A."/>
            <person name="Hutchinson M.I."/>
            <person name="Powell A.J."/>
            <person name="Barry K."/>
            <person name="Miller A.N."/>
            <person name="Grigoriev I.V."/>
            <person name="Debuchy R."/>
            <person name="Gladieux P."/>
            <person name="Hiltunen Thoren M."/>
            <person name="Johannesson H."/>
        </authorList>
    </citation>
    <scope>NUCLEOTIDE SEQUENCE</scope>
    <source>
        <strain evidence="6">PSN324</strain>
    </source>
</reference>
<dbReference type="Gene3D" id="3.40.30.10">
    <property type="entry name" value="Glutaredoxin"/>
    <property type="match status" value="1"/>
</dbReference>
<dbReference type="PANTHER" id="PTHR46115">
    <property type="entry name" value="THIOREDOXIN-LIKE PROTEIN 1"/>
    <property type="match status" value="1"/>
</dbReference>
<evidence type="ECO:0000259" key="4">
    <source>
        <dbReference type="PROSITE" id="PS51352"/>
    </source>
</evidence>
<reference evidence="6" key="2">
    <citation type="submission" date="2023-06" db="EMBL/GenBank/DDBJ databases">
        <authorList>
            <consortium name="Lawrence Berkeley National Laboratory"/>
            <person name="Mondo S.J."/>
            <person name="Hensen N."/>
            <person name="Bonometti L."/>
            <person name="Westerberg I."/>
            <person name="Brannstrom I.O."/>
            <person name="Guillou S."/>
            <person name="Cros-Aarteil S."/>
            <person name="Calhoun S."/>
            <person name="Haridas S."/>
            <person name="Kuo A."/>
            <person name="Pangilinan J."/>
            <person name="Riley R."/>
            <person name="Labutti K."/>
            <person name="Andreopoulos B."/>
            <person name="Lipzen A."/>
            <person name="Chen C."/>
            <person name="Yanf M."/>
            <person name="Daum C."/>
            <person name="Ng V."/>
            <person name="Clum A."/>
            <person name="Steindorff A."/>
            <person name="Ohm R."/>
            <person name="Martin F."/>
            <person name="Silar P."/>
            <person name="Natvig D."/>
            <person name="Lalanne C."/>
            <person name="Gautier V."/>
            <person name="Ament-Velasquez S.L."/>
            <person name="Kruys A."/>
            <person name="Hutchinson M.I."/>
            <person name="Powell A.J."/>
            <person name="Barry K."/>
            <person name="Miller A.N."/>
            <person name="Grigoriev I.V."/>
            <person name="Debuchy R."/>
            <person name="Gladieux P."/>
            <person name="Thoren M.H."/>
            <person name="Johannesson H."/>
        </authorList>
    </citation>
    <scope>NUCLEOTIDE SEQUENCE</scope>
    <source>
        <strain evidence="6">PSN324</strain>
    </source>
</reference>
<dbReference type="PROSITE" id="PS51532">
    <property type="entry name" value="PITH"/>
    <property type="match status" value="1"/>
</dbReference>
<gene>
    <name evidence="6" type="ORF">QBC42DRAFT_343763</name>
</gene>
<dbReference type="InterPro" id="IPR017937">
    <property type="entry name" value="Thioredoxin_CS"/>
</dbReference>
<dbReference type="Gene3D" id="2.60.120.470">
    <property type="entry name" value="PITH domain"/>
    <property type="match status" value="1"/>
</dbReference>